<dbReference type="EMBL" id="PXYW01000065">
    <property type="protein sequence ID" value="PSR31373.1"/>
    <property type="molecule type" value="Genomic_DNA"/>
</dbReference>
<comment type="caution">
    <text evidence="2">The sequence shown here is derived from an EMBL/GenBank/DDBJ whole genome shotgun (WGS) entry which is preliminary data.</text>
</comment>
<feature type="transmembrane region" description="Helical" evidence="1">
    <location>
        <begin position="157"/>
        <end position="174"/>
    </location>
</feature>
<protein>
    <submittedName>
        <fullName evidence="2">Uncharacterized protein</fullName>
    </submittedName>
</protein>
<evidence type="ECO:0000313" key="2">
    <source>
        <dbReference type="EMBL" id="PSR31373.1"/>
    </source>
</evidence>
<accession>A0A2T2XA30</accession>
<gene>
    <name evidence="2" type="ORF">C7B46_17005</name>
</gene>
<keyword evidence="1" id="KW-1133">Transmembrane helix</keyword>
<dbReference type="AlphaFoldDB" id="A0A2T2XA30"/>
<reference evidence="2 3" key="1">
    <citation type="journal article" date="2014" name="BMC Genomics">
        <title>Comparison of environmental and isolate Sulfobacillus genomes reveals diverse carbon, sulfur, nitrogen, and hydrogen metabolisms.</title>
        <authorList>
            <person name="Justice N.B."/>
            <person name="Norman A."/>
            <person name="Brown C.T."/>
            <person name="Singh A."/>
            <person name="Thomas B.C."/>
            <person name="Banfield J.F."/>
        </authorList>
    </citation>
    <scope>NUCLEOTIDE SEQUENCE [LARGE SCALE GENOMIC DNA]</scope>
    <source>
        <strain evidence="2">AMDSBA4</strain>
    </source>
</reference>
<organism evidence="2 3">
    <name type="scientific">Sulfobacillus benefaciens</name>
    <dbReference type="NCBI Taxonomy" id="453960"/>
    <lineage>
        <taxon>Bacteria</taxon>
        <taxon>Bacillati</taxon>
        <taxon>Bacillota</taxon>
        <taxon>Clostridia</taxon>
        <taxon>Eubacteriales</taxon>
        <taxon>Clostridiales Family XVII. Incertae Sedis</taxon>
        <taxon>Sulfobacillus</taxon>
    </lineage>
</organism>
<evidence type="ECO:0000313" key="3">
    <source>
        <dbReference type="Proteomes" id="UP000242972"/>
    </source>
</evidence>
<keyword evidence="1" id="KW-0812">Transmembrane</keyword>
<keyword evidence="1" id="KW-0472">Membrane</keyword>
<proteinExistence type="predicted"/>
<evidence type="ECO:0000256" key="1">
    <source>
        <dbReference type="SAM" id="Phobius"/>
    </source>
</evidence>
<name>A0A2T2XA30_9FIRM</name>
<dbReference type="Proteomes" id="UP000242972">
    <property type="component" value="Unassembled WGS sequence"/>
</dbReference>
<feature type="transmembrane region" description="Helical" evidence="1">
    <location>
        <begin position="216"/>
        <end position="237"/>
    </location>
</feature>
<feature type="transmembrane region" description="Helical" evidence="1">
    <location>
        <begin position="23"/>
        <end position="40"/>
    </location>
</feature>
<sequence length="243" mass="27725">MVTNVFWLSPTIGIARSALMDSIMWLVFAVTHEVIMRWLARQKEGRSTPTWQDLAGHRTGLDVLAQGIPDNVQLVSHSWGTGAIFDRKRHRIHAAIPSLNRRDLATVWTACHELWHPTQTGPFWNKVFALLRLGEWVWIFDVMFIGSRDFLRFSRGSTEFATLMAVLGGISYFWGDFLPEFDAVIHTPDSFARNGFIWSDSDTAKSWIDYQIKIGVINYLGNTLILTTAFTLLVVMLNRVVII</sequence>